<organism evidence="10 13">
    <name type="scientific">Rotaria socialis</name>
    <dbReference type="NCBI Taxonomy" id="392032"/>
    <lineage>
        <taxon>Eukaryota</taxon>
        <taxon>Metazoa</taxon>
        <taxon>Spiralia</taxon>
        <taxon>Gnathifera</taxon>
        <taxon>Rotifera</taxon>
        <taxon>Eurotatoria</taxon>
        <taxon>Bdelloidea</taxon>
        <taxon>Philodinida</taxon>
        <taxon>Philodinidae</taxon>
        <taxon>Rotaria</taxon>
    </lineage>
</organism>
<dbReference type="SUPFAM" id="SSF46689">
    <property type="entry name" value="Homeodomain-like"/>
    <property type="match status" value="1"/>
</dbReference>
<keyword evidence="2" id="KW-0863">Zinc-finger</keyword>
<name>A0A817YES4_9BILA</name>
<evidence type="ECO:0000313" key="12">
    <source>
        <dbReference type="EMBL" id="CAF4842309.1"/>
    </source>
</evidence>
<dbReference type="Pfam" id="PF01448">
    <property type="entry name" value="ELM2"/>
    <property type="match status" value="1"/>
</dbReference>
<accession>A0A817YES4</accession>
<feature type="region of interest" description="Disordered" evidence="6">
    <location>
        <begin position="354"/>
        <end position="390"/>
    </location>
</feature>
<dbReference type="Pfam" id="PF00249">
    <property type="entry name" value="Myb_DNA-binding"/>
    <property type="match status" value="1"/>
</dbReference>
<keyword evidence="4" id="KW-0238">DNA-binding</keyword>
<evidence type="ECO:0000256" key="1">
    <source>
        <dbReference type="ARBA" id="ARBA00022723"/>
    </source>
</evidence>
<feature type="region of interest" description="Disordered" evidence="6">
    <location>
        <begin position="70"/>
        <end position="135"/>
    </location>
</feature>
<dbReference type="GO" id="GO:0005654">
    <property type="term" value="C:nucleoplasm"/>
    <property type="evidence" value="ECO:0007669"/>
    <property type="project" value="TreeGrafter"/>
</dbReference>
<dbReference type="GO" id="GO:0042826">
    <property type="term" value="F:histone deacetylase binding"/>
    <property type="evidence" value="ECO:0007669"/>
    <property type="project" value="TreeGrafter"/>
</dbReference>
<evidence type="ECO:0000313" key="9">
    <source>
        <dbReference type="EMBL" id="CAF3225099.1"/>
    </source>
</evidence>
<dbReference type="InterPro" id="IPR040138">
    <property type="entry name" value="MIER/MTA"/>
</dbReference>
<dbReference type="PANTHER" id="PTHR10865:SF28">
    <property type="entry name" value="ELM2 DOMAIN-CONTAINING PROTEIN"/>
    <property type="match status" value="1"/>
</dbReference>
<dbReference type="AlphaFoldDB" id="A0A817YES4"/>
<dbReference type="FunFam" id="1.10.10.60:FF:000012">
    <property type="entry name" value="Metastasis-associated 1 family, member 3"/>
    <property type="match status" value="1"/>
</dbReference>
<dbReference type="Proteomes" id="UP000663833">
    <property type="component" value="Unassembled WGS sequence"/>
</dbReference>
<dbReference type="Proteomes" id="UP000663872">
    <property type="component" value="Unassembled WGS sequence"/>
</dbReference>
<evidence type="ECO:0000313" key="11">
    <source>
        <dbReference type="EMBL" id="CAF4329194.1"/>
    </source>
</evidence>
<dbReference type="Gene3D" id="1.10.10.60">
    <property type="entry name" value="Homeodomain-like"/>
    <property type="match status" value="1"/>
</dbReference>
<dbReference type="EMBL" id="CAJNYT010000865">
    <property type="protein sequence ID" value="CAF3379505.1"/>
    <property type="molecule type" value="Genomic_DNA"/>
</dbReference>
<protein>
    <recommendedName>
        <fullName evidence="14">Mesoderm induction early response protein 1</fullName>
    </recommendedName>
</protein>
<feature type="compositionally biased region" description="Acidic residues" evidence="6">
    <location>
        <begin position="7"/>
        <end position="42"/>
    </location>
</feature>
<dbReference type="InterPro" id="IPR009057">
    <property type="entry name" value="Homeodomain-like_sf"/>
</dbReference>
<evidence type="ECO:0000256" key="3">
    <source>
        <dbReference type="ARBA" id="ARBA00022833"/>
    </source>
</evidence>
<evidence type="ECO:0008006" key="14">
    <source>
        <dbReference type="Google" id="ProtNLM"/>
    </source>
</evidence>
<feature type="compositionally biased region" description="Acidic residues" evidence="6">
    <location>
        <begin position="74"/>
        <end position="95"/>
    </location>
</feature>
<dbReference type="EMBL" id="CAJOBO010001038">
    <property type="protein sequence ID" value="CAF4329194.1"/>
    <property type="molecule type" value="Genomic_DNA"/>
</dbReference>
<evidence type="ECO:0000256" key="6">
    <source>
        <dbReference type="SAM" id="MobiDB-lite"/>
    </source>
</evidence>
<feature type="region of interest" description="Disordered" evidence="6">
    <location>
        <begin position="1"/>
        <end position="46"/>
    </location>
</feature>
<evidence type="ECO:0000313" key="10">
    <source>
        <dbReference type="EMBL" id="CAF3379505.1"/>
    </source>
</evidence>
<feature type="domain" description="SANT" evidence="8">
    <location>
        <begin position="228"/>
        <end position="277"/>
    </location>
</feature>
<evidence type="ECO:0000259" key="8">
    <source>
        <dbReference type="PROSITE" id="PS51293"/>
    </source>
</evidence>
<evidence type="ECO:0000313" key="13">
    <source>
        <dbReference type="Proteomes" id="UP000663872"/>
    </source>
</evidence>
<dbReference type="Proteomes" id="UP000663851">
    <property type="component" value="Unassembled WGS sequence"/>
</dbReference>
<reference evidence="10" key="1">
    <citation type="submission" date="2021-02" db="EMBL/GenBank/DDBJ databases">
        <authorList>
            <person name="Nowell W R."/>
        </authorList>
    </citation>
    <scope>NUCLEOTIDE SEQUENCE</scope>
</reference>
<evidence type="ECO:0000256" key="4">
    <source>
        <dbReference type="ARBA" id="ARBA00023125"/>
    </source>
</evidence>
<feature type="compositionally biased region" description="Basic and acidic residues" evidence="6">
    <location>
        <begin position="126"/>
        <end position="135"/>
    </location>
</feature>
<feature type="compositionally biased region" description="Polar residues" evidence="6">
    <location>
        <begin position="372"/>
        <end position="390"/>
    </location>
</feature>
<keyword evidence="1" id="KW-0479">Metal-binding</keyword>
<evidence type="ECO:0000256" key="5">
    <source>
        <dbReference type="ARBA" id="ARBA00023242"/>
    </source>
</evidence>
<evidence type="ECO:0000256" key="2">
    <source>
        <dbReference type="ARBA" id="ARBA00022771"/>
    </source>
</evidence>
<dbReference type="PROSITE" id="PS51293">
    <property type="entry name" value="SANT"/>
    <property type="match status" value="1"/>
</dbReference>
<feature type="domain" description="ELM2" evidence="7">
    <location>
        <begin position="129"/>
        <end position="220"/>
    </location>
</feature>
<dbReference type="GO" id="GO:0003677">
    <property type="term" value="F:DNA binding"/>
    <property type="evidence" value="ECO:0007669"/>
    <property type="project" value="UniProtKB-KW"/>
</dbReference>
<dbReference type="GO" id="GO:0000122">
    <property type="term" value="P:negative regulation of transcription by RNA polymerase II"/>
    <property type="evidence" value="ECO:0007669"/>
    <property type="project" value="TreeGrafter"/>
</dbReference>
<feature type="compositionally biased region" description="Basic and acidic residues" evidence="6">
    <location>
        <begin position="358"/>
        <end position="371"/>
    </location>
</feature>
<dbReference type="EMBL" id="CAJNYD010000166">
    <property type="protein sequence ID" value="CAF3225099.1"/>
    <property type="molecule type" value="Genomic_DNA"/>
</dbReference>
<dbReference type="GO" id="GO:0003714">
    <property type="term" value="F:transcription corepressor activity"/>
    <property type="evidence" value="ECO:0007669"/>
    <property type="project" value="TreeGrafter"/>
</dbReference>
<sequence length="390" mass="44959">MTSNVVETDDDEYQNGYEDEEKTIEEEEEEEEELSVTDDEQNELSHLQVDANMPLNELFKLYSNNVPTISNDVIQDDEESYSSSNVEDEDDDEDEDNRRHRSLLINGEMLPEDDDDDTDDSLYEPDIAKPIHVGDEYQAEIKSKAEYDSSNERDDDREVPVDELLWSSSSVNDSENENIDEYLTIIHSEYPASDDEISLQILLNCHLNTELALMKFRQLATKTIYSYTAWSLTEIQKFEEGLREYGKNFFEISTYKCTNRSVREVVHFYYQWKKSERYQFFVEEQQRINSLNSVSDIIEKFIEEQEHNLCTAAGVLNSENSPSFVSNDFKLHAPLSSNSSISFVTIHQQETTATTTKRSYDHIDNGDEPSAKKTSIPTKTSSAETTATII</sequence>
<feature type="compositionally biased region" description="Acidic residues" evidence="6">
    <location>
        <begin position="110"/>
        <end position="123"/>
    </location>
</feature>
<dbReference type="PANTHER" id="PTHR10865">
    <property type="entry name" value="METASTASIS-ASSOCIATED PROTEIN AND MESODERM INDUCTION EARLY RESPONSE PROTEIN"/>
    <property type="match status" value="1"/>
</dbReference>
<gene>
    <name evidence="10" type="ORF">GRG538_LOCUS8061</name>
    <name evidence="11" type="ORF">HFQ381_LOCUS15338</name>
    <name evidence="9" type="ORF">LUA448_LOCUS3451</name>
    <name evidence="12" type="ORF">QYT958_LOCUS26523</name>
</gene>
<keyword evidence="3" id="KW-0862">Zinc</keyword>
<dbReference type="InterPro" id="IPR000949">
    <property type="entry name" value="ELM2_dom"/>
</dbReference>
<evidence type="ECO:0000259" key="7">
    <source>
        <dbReference type="PROSITE" id="PS51156"/>
    </source>
</evidence>
<dbReference type="SMART" id="SM01189">
    <property type="entry name" value="ELM2"/>
    <property type="match status" value="1"/>
</dbReference>
<dbReference type="InterPro" id="IPR017884">
    <property type="entry name" value="SANT_dom"/>
</dbReference>
<dbReference type="SMART" id="SM00717">
    <property type="entry name" value="SANT"/>
    <property type="match status" value="1"/>
</dbReference>
<proteinExistence type="predicted"/>
<keyword evidence="5" id="KW-0539">Nucleus</keyword>
<dbReference type="GO" id="GO:0008270">
    <property type="term" value="F:zinc ion binding"/>
    <property type="evidence" value="ECO:0007669"/>
    <property type="project" value="UniProtKB-KW"/>
</dbReference>
<dbReference type="EMBL" id="CAJOBR010006352">
    <property type="protein sequence ID" value="CAF4842309.1"/>
    <property type="molecule type" value="Genomic_DNA"/>
</dbReference>
<dbReference type="PROSITE" id="PS51156">
    <property type="entry name" value="ELM2"/>
    <property type="match status" value="1"/>
</dbReference>
<comment type="caution">
    <text evidence="10">The sequence shown here is derived from an EMBL/GenBank/DDBJ whole genome shotgun (WGS) entry which is preliminary data.</text>
</comment>
<dbReference type="Proteomes" id="UP000663848">
    <property type="component" value="Unassembled WGS sequence"/>
</dbReference>
<dbReference type="InterPro" id="IPR001005">
    <property type="entry name" value="SANT/Myb"/>
</dbReference>